<dbReference type="InterPro" id="IPR043128">
    <property type="entry name" value="Rev_trsase/Diguanyl_cyclase"/>
</dbReference>
<organism evidence="3 4">
    <name type="scientific">Aedes albopictus</name>
    <name type="common">Asian tiger mosquito</name>
    <name type="synonym">Stegomyia albopicta</name>
    <dbReference type="NCBI Taxonomy" id="7160"/>
    <lineage>
        <taxon>Eukaryota</taxon>
        <taxon>Metazoa</taxon>
        <taxon>Ecdysozoa</taxon>
        <taxon>Arthropoda</taxon>
        <taxon>Hexapoda</taxon>
        <taxon>Insecta</taxon>
        <taxon>Pterygota</taxon>
        <taxon>Neoptera</taxon>
        <taxon>Endopterygota</taxon>
        <taxon>Diptera</taxon>
        <taxon>Nematocera</taxon>
        <taxon>Culicoidea</taxon>
        <taxon>Culicidae</taxon>
        <taxon>Culicinae</taxon>
        <taxon>Aedini</taxon>
        <taxon>Aedes</taxon>
        <taxon>Stegomyia</taxon>
    </lineage>
</organism>
<feature type="region of interest" description="Disordered" evidence="1">
    <location>
        <begin position="767"/>
        <end position="786"/>
    </location>
</feature>
<dbReference type="Pfam" id="PF05380">
    <property type="entry name" value="Peptidase_A17"/>
    <property type="match status" value="1"/>
</dbReference>
<reference evidence="4" key="1">
    <citation type="journal article" date="2015" name="Proc. Natl. Acad. Sci. U.S.A.">
        <title>Genome sequence of the Asian Tiger mosquito, Aedes albopictus, reveals insights into its biology, genetics, and evolution.</title>
        <authorList>
            <person name="Chen X.G."/>
            <person name="Jiang X."/>
            <person name="Gu J."/>
            <person name="Xu M."/>
            <person name="Wu Y."/>
            <person name="Deng Y."/>
            <person name="Zhang C."/>
            <person name="Bonizzoni M."/>
            <person name="Dermauw W."/>
            <person name="Vontas J."/>
            <person name="Armbruster P."/>
            <person name="Huang X."/>
            <person name="Yang Y."/>
            <person name="Zhang H."/>
            <person name="He W."/>
            <person name="Peng H."/>
            <person name="Liu Y."/>
            <person name="Wu K."/>
            <person name="Chen J."/>
            <person name="Lirakis M."/>
            <person name="Topalis P."/>
            <person name="Van Leeuwen T."/>
            <person name="Hall A.B."/>
            <person name="Jiang X."/>
            <person name="Thorpe C."/>
            <person name="Mueller R.L."/>
            <person name="Sun C."/>
            <person name="Waterhouse R.M."/>
            <person name="Yan G."/>
            <person name="Tu Z.J."/>
            <person name="Fang X."/>
            <person name="James A.A."/>
        </authorList>
    </citation>
    <scope>NUCLEOTIDE SEQUENCE [LARGE SCALE GENOMIC DNA]</scope>
    <source>
        <strain evidence="4">Foshan</strain>
    </source>
</reference>
<dbReference type="Gene3D" id="3.30.70.270">
    <property type="match status" value="1"/>
</dbReference>
<dbReference type="Pfam" id="PF00078">
    <property type="entry name" value="RVT_1"/>
    <property type="match status" value="1"/>
</dbReference>
<dbReference type="RefSeq" id="XP_062698444.1">
    <property type="nucleotide sequence ID" value="XM_062842460.1"/>
</dbReference>
<protein>
    <recommendedName>
        <fullName evidence="2">Reverse transcriptase domain-containing protein</fullName>
    </recommendedName>
</protein>
<keyword evidence="4" id="KW-1185">Reference proteome</keyword>
<evidence type="ECO:0000313" key="4">
    <source>
        <dbReference type="Proteomes" id="UP000069940"/>
    </source>
</evidence>
<dbReference type="PANTHER" id="PTHR47331:SF4">
    <property type="entry name" value="PEPTIDASE S1 DOMAIN-CONTAINING PROTEIN"/>
    <property type="match status" value="1"/>
</dbReference>
<proteinExistence type="predicted"/>
<dbReference type="SUPFAM" id="SSF56672">
    <property type="entry name" value="DNA/RNA polymerases"/>
    <property type="match status" value="1"/>
</dbReference>
<evidence type="ECO:0000256" key="1">
    <source>
        <dbReference type="SAM" id="MobiDB-lite"/>
    </source>
</evidence>
<dbReference type="Proteomes" id="UP000069940">
    <property type="component" value="Unassembled WGS sequence"/>
</dbReference>
<dbReference type="GeneID" id="134284139"/>
<accession>A0ABM1XXA1</accession>
<feature type="domain" description="Reverse transcriptase" evidence="2">
    <location>
        <begin position="136"/>
        <end position="256"/>
    </location>
</feature>
<dbReference type="InterPro" id="IPR043502">
    <property type="entry name" value="DNA/RNA_pol_sf"/>
</dbReference>
<dbReference type="InterPro" id="IPR008042">
    <property type="entry name" value="Retrotrans_Pao"/>
</dbReference>
<dbReference type="InterPro" id="IPR000477">
    <property type="entry name" value="RT_dom"/>
</dbReference>
<evidence type="ECO:0000259" key="2">
    <source>
        <dbReference type="Pfam" id="PF00078"/>
    </source>
</evidence>
<sequence length="786" mass="91187">MFLESLTKRRNGRYECGLLWKYENVRLPDSKAMALKRWECLDRRMQHNQQLADAVRLKIEDHVTKGYVRKLTDAEVQADYTRVWYLPMFPVVNPNKPGKTRLVWDAAATSHGVSLNTVLLKGPDLLTSLLSVLIQFREYRIAVCGDIREMYHQVLMRDDDQHCQRFFWKENSTDPEPSTYIVQVMTFGACCSPSTAQYVKNFHAQKFQQEQPAAVEAIVKRHYVDDMLLSVEHEEEAIQLTRGVKEIHASAGFEIRNWASNSPMLLEQLQEPSTVEKNLNGDSSVEKILGMWWDTTSDHFTFKVSKRIDELLLSGDRRPTKREVLRTLMMVFDRLGLIGHFLMLLKTLLQEIWRSSIGWDDPINDQHFEKWSTWCAALPGITELQIPRCYRSLTSTSEDNEVQLHTIVNASEAGFAAVAYLRFQEGANIECALLGSKTRVSPLKFLSIPRSELQAAVIGNRLAETVCKSLSIKVSRRFFWTDSKDVLCWLNSDHRRYSQFVAFRVSEILEASDVKEWHWVPSKQNVADEGTKWSNTIDLSTSSRWFNGPEFLRKPTDQWPICRQRIGSTSEELRPHLLLHVKVSESVIDAHRFSDWRKLLRSTAYILRFVCNCRVSCAQKKDRTTGPLQHQELCDAENYLHRKAQEAAFADEIAILSRDRNLKNPDKNLPRSSSLFHQCVFLDENNVVRVRGRTQACTFITRDEAQPVFLPRDHSITKLILFDFHKRFNHQIHQTTMNEIRQRYRIPKLKVAYRAIRKECQECANDLASPQPPIMSDLPPQRRDAF</sequence>
<dbReference type="Gene3D" id="3.10.10.10">
    <property type="entry name" value="HIV Type 1 Reverse Transcriptase, subunit A, domain 1"/>
    <property type="match status" value="1"/>
</dbReference>
<dbReference type="PANTHER" id="PTHR47331">
    <property type="entry name" value="PHD-TYPE DOMAIN-CONTAINING PROTEIN"/>
    <property type="match status" value="1"/>
</dbReference>
<name>A0ABM1XXA1_AEDAL</name>
<reference evidence="3" key="2">
    <citation type="submission" date="2025-05" db="UniProtKB">
        <authorList>
            <consortium name="EnsemblMetazoa"/>
        </authorList>
    </citation>
    <scope>IDENTIFICATION</scope>
    <source>
        <strain evidence="3">Foshan</strain>
    </source>
</reference>
<evidence type="ECO:0000313" key="3">
    <source>
        <dbReference type="EnsemblMetazoa" id="AALFPA23_003692.P4252"/>
    </source>
</evidence>
<dbReference type="EnsemblMetazoa" id="AALFPA23_003692.R4252">
    <property type="protein sequence ID" value="AALFPA23_003692.P4252"/>
    <property type="gene ID" value="AALFPA23_003692"/>
</dbReference>
<dbReference type="CDD" id="cd01644">
    <property type="entry name" value="RT_pepA17"/>
    <property type="match status" value="1"/>
</dbReference>